<dbReference type="GeneID" id="5047608"/>
<evidence type="ECO:0000313" key="2">
    <source>
        <dbReference type="EMBL" id="CAK94450.1"/>
    </source>
</evidence>
<gene>
    <name evidence="2" type="ORF">GSPATT00026774001</name>
</gene>
<evidence type="ECO:0000256" key="1">
    <source>
        <dbReference type="SAM" id="MobiDB-lite"/>
    </source>
</evidence>
<protein>
    <submittedName>
        <fullName evidence="2">Uncharacterized protein</fullName>
    </submittedName>
</protein>
<feature type="region of interest" description="Disordered" evidence="1">
    <location>
        <begin position="144"/>
        <end position="163"/>
    </location>
</feature>
<reference evidence="2 3" key="1">
    <citation type="journal article" date="2006" name="Nature">
        <title>Global trends of whole-genome duplications revealed by the ciliate Paramecium tetraurelia.</title>
        <authorList>
            <consortium name="Genoscope"/>
            <person name="Aury J.-M."/>
            <person name="Jaillon O."/>
            <person name="Duret L."/>
            <person name="Noel B."/>
            <person name="Jubin C."/>
            <person name="Porcel B.M."/>
            <person name="Segurens B."/>
            <person name="Daubin V."/>
            <person name="Anthouard V."/>
            <person name="Aiach N."/>
            <person name="Arnaiz O."/>
            <person name="Billaut A."/>
            <person name="Beisson J."/>
            <person name="Blanc I."/>
            <person name="Bouhouche K."/>
            <person name="Camara F."/>
            <person name="Duharcourt S."/>
            <person name="Guigo R."/>
            <person name="Gogendeau D."/>
            <person name="Katinka M."/>
            <person name="Keller A.-M."/>
            <person name="Kissmehl R."/>
            <person name="Klotz C."/>
            <person name="Koll F."/>
            <person name="Le Moue A."/>
            <person name="Lepere C."/>
            <person name="Malinsky S."/>
            <person name="Nowacki M."/>
            <person name="Nowak J.K."/>
            <person name="Plattner H."/>
            <person name="Poulain J."/>
            <person name="Ruiz F."/>
            <person name="Serrano V."/>
            <person name="Zagulski M."/>
            <person name="Dessen P."/>
            <person name="Betermier M."/>
            <person name="Weissenbach J."/>
            <person name="Scarpelli C."/>
            <person name="Schachter V."/>
            <person name="Sperling L."/>
            <person name="Meyer E."/>
            <person name="Cohen J."/>
            <person name="Wincker P."/>
        </authorList>
    </citation>
    <scope>NUCLEOTIDE SEQUENCE [LARGE SCALE GENOMIC DNA]</scope>
    <source>
        <strain evidence="2 3">Stock d4-2</strain>
    </source>
</reference>
<dbReference type="EMBL" id="CT868677">
    <property type="protein sequence ID" value="CAK94450.1"/>
    <property type="molecule type" value="Genomic_DNA"/>
</dbReference>
<dbReference type="KEGG" id="ptm:GSPATT00026774001"/>
<accession>A0EGK9</accession>
<keyword evidence="3" id="KW-1185">Reference proteome</keyword>
<dbReference type="OrthoDB" id="766386at2759"/>
<organism evidence="2 3">
    <name type="scientific">Paramecium tetraurelia</name>
    <dbReference type="NCBI Taxonomy" id="5888"/>
    <lineage>
        <taxon>Eukaryota</taxon>
        <taxon>Sar</taxon>
        <taxon>Alveolata</taxon>
        <taxon>Ciliophora</taxon>
        <taxon>Intramacronucleata</taxon>
        <taxon>Oligohymenophorea</taxon>
        <taxon>Peniculida</taxon>
        <taxon>Parameciidae</taxon>
        <taxon>Paramecium</taxon>
    </lineage>
</organism>
<evidence type="ECO:0000313" key="3">
    <source>
        <dbReference type="Proteomes" id="UP000000600"/>
    </source>
</evidence>
<dbReference type="AlphaFoldDB" id="A0EGK9"/>
<sequence>MVFWKEKYGFLTSQIIKHLPSDDKKKRAIEKVDKIVNNPNKNIFKPKDLYFTKADYLEFLEAIEEKQLIPDTLDSIRKRIGEYTIKEDDSPNQDLIKNILQRSQAILMKGPLQCKYNELKQIRIEIDGLYKLLQGKKKLVHKSKVRSGSKGLNEDDKQEEKPFNLTDQEAIEQEEEGQQMSWNFYEQKYRQTQQVDYMNDSNNILGLHQTDEMINDEDKIIFQANDYNLGQHQTDEMINDGVRIIFYDNDNNLWLN</sequence>
<proteinExistence type="predicted"/>
<name>A0EGK9_PARTE</name>
<dbReference type="Proteomes" id="UP000000600">
    <property type="component" value="Unassembled WGS sequence"/>
</dbReference>
<dbReference type="InParanoid" id="A0EGK9"/>
<dbReference type="RefSeq" id="XP_001461823.1">
    <property type="nucleotide sequence ID" value="XM_001461786.2"/>
</dbReference>
<dbReference type="HOGENOM" id="CLU_1087613_0_0_1"/>
<feature type="compositionally biased region" description="Basic and acidic residues" evidence="1">
    <location>
        <begin position="152"/>
        <end position="162"/>
    </location>
</feature>